<protein>
    <submittedName>
        <fullName evidence="1">Uncharacterized protein</fullName>
    </submittedName>
</protein>
<sequence length="80" mass="9114">MLNCSKNQVIPSTARIALAFCLAMMTRHPLKMLISSVLIWIFSVQNKLDALKLLNRDLKSQVIFLSEIKIGSSYKDDQFL</sequence>
<gene>
    <name evidence="1" type="ORF">P5673_023480</name>
</gene>
<evidence type="ECO:0000313" key="1">
    <source>
        <dbReference type="EMBL" id="KAK2554838.1"/>
    </source>
</evidence>
<evidence type="ECO:0000313" key="2">
    <source>
        <dbReference type="Proteomes" id="UP001249851"/>
    </source>
</evidence>
<reference evidence="1" key="2">
    <citation type="journal article" date="2023" name="Science">
        <title>Genomic signatures of disease resistance in endangered staghorn corals.</title>
        <authorList>
            <person name="Vollmer S.V."/>
            <person name="Selwyn J.D."/>
            <person name="Despard B.A."/>
            <person name="Roesel C.L."/>
        </authorList>
    </citation>
    <scope>NUCLEOTIDE SEQUENCE</scope>
    <source>
        <strain evidence="1">K2</strain>
    </source>
</reference>
<dbReference type="AlphaFoldDB" id="A0AAD9UYP4"/>
<organism evidence="1 2">
    <name type="scientific">Acropora cervicornis</name>
    <name type="common">Staghorn coral</name>
    <dbReference type="NCBI Taxonomy" id="6130"/>
    <lineage>
        <taxon>Eukaryota</taxon>
        <taxon>Metazoa</taxon>
        <taxon>Cnidaria</taxon>
        <taxon>Anthozoa</taxon>
        <taxon>Hexacorallia</taxon>
        <taxon>Scleractinia</taxon>
        <taxon>Astrocoeniina</taxon>
        <taxon>Acroporidae</taxon>
        <taxon>Acropora</taxon>
    </lineage>
</organism>
<dbReference type="EMBL" id="JARQWQ010000066">
    <property type="protein sequence ID" value="KAK2554838.1"/>
    <property type="molecule type" value="Genomic_DNA"/>
</dbReference>
<name>A0AAD9UYP4_ACRCE</name>
<dbReference type="Proteomes" id="UP001249851">
    <property type="component" value="Unassembled WGS sequence"/>
</dbReference>
<accession>A0AAD9UYP4</accession>
<reference evidence="1" key="1">
    <citation type="journal article" date="2023" name="G3 (Bethesda)">
        <title>Whole genome assembly and annotation of the endangered Caribbean coral Acropora cervicornis.</title>
        <authorList>
            <person name="Selwyn J.D."/>
            <person name="Vollmer S.V."/>
        </authorList>
    </citation>
    <scope>NUCLEOTIDE SEQUENCE</scope>
    <source>
        <strain evidence="1">K2</strain>
    </source>
</reference>
<comment type="caution">
    <text evidence="1">The sequence shown here is derived from an EMBL/GenBank/DDBJ whole genome shotgun (WGS) entry which is preliminary data.</text>
</comment>
<keyword evidence="2" id="KW-1185">Reference proteome</keyword>
<proteinExistence type="predicted"/>